<feature type="transmembrane region" description="Helical" evidence="1">
    <location>
        <begin position="46"/>
        <end position="68"/>
    </location>
</feature>
<accession>A0A418IHQ6</accession>
<evidence type="ECO:0000313" key="2">
    <source>
        <dbReference type="EMBL" id="RIN02219.1"/>
    </source>
</evidence>
<evidence type="ECO:0000256" key="1">
    <source>
        <dbReference type="SAM" id="Phobius"/>
    </source>
</evidence>
<comment type="caution">
    <text evidence="2">The sequence shown here is derived from an EMBL/GenBank/DDBJ whole genome shotgun (WGS) entry which is preliminary data.</text>
</comment>
<keyword evidence="1" id="KW-1133">Transmembrane helix</keyword>
<dbReference type="EMBL" id="QXUF01000014">
    <property type="protein sequence ID" value="RIN02219.1"/>
    <property type="molecule type" value="Genomic_DNA"/>
</dbReference>
<organism evidence="2 3">
    <name type="scientific">Staphylococcus shinii</name>
    <dbReference type="NCBI Taxonomy" id="2912228"/>
    <lineage>
        <taxon>Bacteria</taxon>
        <taxon>Bacillati</taxon>
        <taxon>Bacillota</taxon>
        <taxon>Bacilli</taxon>
        <taxon>Bacillales</taxon>
        <taxon>Staphylococcaceae</taxon>
        <taxon>Staphylococcus</taxon>
    </lineage>
</organism>
<protein>
    <submittedName>
        <fullName evidence="2">Uncharacterized protein</fullName>
    </submittedName>
</protein>
<keyword evidence="1" id="KW-0812">Transmembrane</keyword>
<evidence type="ECO:0000313" key="3">
    <source>
        <dbReference type="Proteomes" id="UP000286317"/>
    </source>
</evidence>
<feature type="transmembrane region" description="Helical" evidence="1">
    <location>
        <begin position="6"/>
        <end position="25"/>
    </location>
</feature>
<reference evidence="2 3" key="1">
    <citation type="journal article" date="2016" name="Front. Microbiol.">
        <title>Comprehensive Phylogenetic Analysis of Bovine Non-aureus Staphylococci Species Based on Whole-Genome Sequencing.</title>
        <authorList>
            <person name="Naushad S."/>
            <person name="Barkema H.W."/>
            <person name="Luby C."/>
            <person name="Condas L.A."/>
            <person name="Nobrega D.B."/>
            <person name="Carson D.A."/>
            <person name="De Buck J."/>
        </authorList>
    </citation>
    <scope>NUCLEOTIDE SEQUENCE [LARGE SCALE GENOMIC DNA]</scope>
    <source>
        <strain evidence="2 3">SNUC 4554</strain>
    </source>
</reference>
<keyword evidence="3" id="KW-1185">Reference proteome</keyword>
<dbReference type="AlphaFoldDB" id="A0A418IHQ6"/>
<keyword evidence="1" id="KW-0472">Membrane</keyword>
<name>A0A418IHQ6_9STAP</name>
<gene>
    <name evidence="2" type="ORF">BU112_03305</name>
</gene>
<dbReference type="Proteomes" id="UP000286317">
    <property type="component" value="Unassembled WGS sequence"/>
</dbReference>
<proteinExistence type="predicted"/>
<sequence length="69" mass="8198">MNLTLKILVGIIFVSIMSWNNTIQTHQNVNKKAHKNQTEPMNGKQFRFMLFLNIIVVTLFYLLLTYTYF</sequence>